<evidence type="ECO:0000313" key="2">
    <source>
        <dbReference type="EMBL" id="MDE1462839.1"/>
    </source>
</evidence>
<reference evidence="2 3" key="1">
    <citation type="submission" date="2022-11" db="EMBL/GenBank/DDBJ databases">
        <title>Spartinivicinus poritis sp. nov., isolated from scleractinian coral Porites lutea.</title>
        <authorList>
            <person name="Zhang G."/>
            <person name="Cai L."/>
            <person name="Wei Q."/>
        </authorList>
    </citation>
    <scope>NUCLEOTIDE SEQUENCE [LARGE SCALE GENOMIC DNA]</scope>
    <source>
        <strain evidence="2 3">A2-2</strain>
    </source>
</reference>
<dbReference type="RefSeq" id="WP_274689189.1">
    <property type="nucleotide sequence ID" value="NZ_JAPMOU010000014.1"/>
</dbReference>
<protein>
    <submittedName>
        <fullName evidence="2">FxsA family protein</fullName>
    </submittedName>
</protein>
<dbReference type="Proteomes" id="UP001528823">
    <property type="component" value="Unassembled WGS sequence"/>
</dbReference>
<dbReference type="NCBIfam" id="NF008528">
    <property type="entry name" value="PRK11463.1-2"/>
    <property type="match status" value="1"/>
</dbReference>
<keyword evidence="3" id="KW-1185">Reference proteome</keyword>
<name>A0ABT5UCM3_9GAMM</name>
<dbReference type="PANTHER" id="PTHR35335">
    <property type="entry name" value="UPF0716 PROTEIN FXSA"/>
    <property type="match status" value="1"/>
</dbReference>
<organism evidence="2 3">
    <name type="scientific">Spartinivicinus poritis</name>
    <dbReference type="NCBI Taxonomy" id="2994640"/>
    <lineage>
        <taxon>Bacteria</taxon>
        <taxon>Pseudomonadati</taxon>
        <taxon>Pseudomonadota</taxon>
        <taxon>Gammaproteobacteria</taxon>
        <taxon>Oceanospirillales</taxon>
        <taxon>Zooshikellaceae</taxon>
        <taxon>Spartinivicinus</taxon>
    </lineage>
</organism>
<comment type="caution">
    <text evidence="2">The sequence shown here is derived from an EMBL/GenBank/DDBJ whole genome shotgun (WGS) entry which is preliminary data.</text>
</comment>
<sequence length="155" mass="17212">MRPLLMLFIVVPIVEMFVLIKVGEVIGAWLTIGLVLLTAVIGLQLLRQQGLSTLMHAQQKMQQGQIPAQEMAEGIVLAVGGALLLTPGFVTDAFGFCCLLPFTRHWLIKQAIKKGFKVHNVHASAHFTAEGSAHRDPHIIDGEFKREDDWHKLNK</sequence>
<gene>
    <name evidence="2" type="ORF">ORQ98_12755</name>
</gene>
<keyword evidence="1" id="KW-1133">Transmembrane helix</keyword>
<accession>A0ABT5UCM3</accession>
<feature type="transmembrane region" description="Helical" evidence="1">
    <location>
        <begin position="26"/>
        <end position="46"/>
    </location>
</feature>
<dbReference type="EMBL" id="JAPMOU010000014">
    <property type="protein sequence ID" value="MDE1462839.1"/>
    <property type="molecule type" value="Genomic_DNA"/>
</dbReference>
<keyword evidence="1" id="KW-0472">Membrane</keyword>
<keyword evidence="1" id="KW-0812">Transmembrane</keyword>
<evidence type="ECO:0000256" key="1">
    <source>
        <dbReference type="SAM" id="Phobius"/>
    </source>
</evidence>
<dbReference type="Pfam" id="PF04186">
    <property type="entry name" value="FxsA"/>
    <property type="match status" value="1"/>
</dbReference>
<evidence type="ECO:0000313" key="3">
    <source>
        <dbReference type="Proteomes" id="UP001528823"/>
    </source>
</evidence>
<dbReference type="PANTHER" id="PTHR35335:SF1">
    <property type="entry name" value="UPF0716 PROTEIN FXSA"/>
    <property type="match status" value="1"/>
</dbReference>
<proteinExistence type="predicted"/>
<dbReference type="InterPro" id="IPR007313">
    <property type="entry name" value="FxsA"/>
</dbReference>